<comment type="caution">
    <text evidence="2">The sequence shown here is derived from an EMBL/GenBank/DDBJ whole genome shotgun (WGS) entry which is preliminary data.</text>
</comment>
<proteinExistence type="predicted"/>
<dbReference type="EMBL" id="MFJC01000019">
    <property type="protein sequence ID" value="OGG09567.1"/>
    <property type="molecule type" value="Genomic_DNA"/>
</dbReference>
<evidence type="ECO:0000256" key="1">
    <source>
        <dbReference type="SAM" id="Phobius"/>
    </source>
</evidence>
<evidence type="ECO:0000313" key="3">
    <source>
        <dbReference type="Proteomes" id="UP000176854"/>
    </source>
</evidence>
<accession>A0A1F5ZBS5</accession>
<keyword evidence="1" id="KW-0812">Transmembrane</keyword>
<protein>
    <submittedName>
        <fullName evidence="2">Uncharacterized protein</fullName>
    </submittedName>
</protein>
<dbReference type="AlphaFoldDB" id="A0A1F5ZBS5"/>
<name>A0A1F5ZBS5_9BACT</name>
<feature type="transmembrane region" description="Helical" evidence="1">
    <location>
        <begin position="20"/>
        <end position="38"/>
    </location>
</feature>
<organism evidence="2 3">
    <name type="scientific">Candidatus Gottesmanbacteria bacterium RBG_16_43_7</name>
    <dbReference type="NCBI Taxonomy" id="1798373"/>
    <lineage>
        <taxon>Bacteria</taxon>
        <taxon>Candidatus Gottesmaniibacteriota</taxon>
    </lineage>
</organism>
<sequence length="200" mass="21988">MKIVENIKSWYRSLPDKKRYIEFLTALLTVPVLLTVIINNLNTIKSIRNTDQSPNTSPSGSANPVYIITGQTGVIPISSVEPTPIITPASGTPLACVKKVGPVEIVYPQQNQIVTKNPVCLDILYQQGNYCSVVWSYRINDGDWSDYSDRSICMYNLEPGIKLLNLRVRSIAASDEVILNRSFTVAGSLIPSPTATPSAF</sequence>
<keyword evidence="1" id="KW-1133">Transmembrane helix</keyword>
<gene>
    <name evidence="2" type="ORF">A2154_01410</name>
</gene>
<evidence type="ECO:0000313" key="2">
    <source>
        <dbReference type="EMBL" id="OGG09567.1"/>
    </source>
</evidence>
<dbReference type="Proteomes" id="UP000176854">
    <property type="component" value="Unassembled WGS sequence"/>
</dbReference>
<keyword evidence="1" id="KW-0472">Membrane</keyword>
<reference evidence="2 3" key="1">
    <citation type="journal article" date="2016" name="Nat. Commun.">
        <title>Thousands of microbial genomes shed light on interconnected biogeochemical processes in an aquifer system.</title>
        <authorList>
            <person name="Anantharaman K."/>
            <person name="Brown C.T."/>
            <person name="Hug L.A."/>
            <person name="Sharon I."/>
            <person name="Castelle C.J."/>
            <person name="Probst A.J."/>
            <person name="Thomas B.C."/>
            <person name="Singh A."/>
            <person name="Wilkins M.J."/>
            <person name="Karaoz U."/>
            <person name="Brodie E.L."/>
            <person name="Williams K.H."/>
            <person name="Hubbard S.S."/>
            <person name="Banfield J.F."/>
        </authorList>
    </citation>
    <scope>NUCLEOTIDE SEQUENCE [LARGE SCALE GENOMIC DNA]</scope>
</reference>